<dbReference type="OrthoDB" id="203279at2759"/>
<dbReference type="AlphaFoldDB" id="A0A146I1S6"/>
<evidence type="ECO:0000256" key="3">
    <source>
        <dbReference type="ARBA" id="ARBA00023015"/>
    </source>
</evidence>
<dbReference type="GO" id="GO:0003712">
    <property type="term" value="F:transcription coregulator activity"/>
    <property type="evidence" value="ECO:0007669"/>
    <property type="project" value="InterPro"/>
</dbReference>
<dbReference type="PANTHER" id="PTHR40630:SF1">
    <property type="entry name" value="DNA-BINDING PROTEIN"/>
    <property type="match status" value="1"/>
</dbReference>
<dbReference type="InterPro" id="IPR021487">
    <property type="entry name" value="DUF3140"/>
</dbReference>
<dbReference type="EMBL" id="JACAZE010000029">
    <property type="protein sequence ID" value="KAF7289481.1"/>
    <property type="molecule type" value="Genomic_DNA"/>
</dbReference>
<gene>
    <name evidence="6" type="ORF">HMN09_01342100</name>
</gene>
<proteinExistence type="inferred from homology"/>
<protein>
    <submittedName>
        <fullName evidence="6">Uncharacterized protein</fullName>
    </submittedName>
</protein>
<comment type="caution">
    <text evidence="6">The sequence shown here is derived from an EMBL/GenBank/DDBJ whole genome shotgun (WGS) entry which is preliminary data.</text>
</comment>
<dbReference type="InterPro" id="IPR009332">
    <property type="entry name" value="Med22"/>
</dbReference>
<evidence type="ECO:0000256" key="1">
    <source>
        <dbReference type="ARBA" id="ARBA00004123"/>
    </source>
</evidence>
<evidence type="ECO:0000313" key="6">
    <source>
        <dbReference type="EMBL" id="KAF7289481.1"/>
    </source>
</evidence>
<accession>A0A146I1S6</accession>
<keyword evidence="3" id="KW-0805">Transcription regulation</keyword>
<organism evidence="6 7">
    <name type="scientific">Mycena chlorophos</name>
    <name type="common">Agaric fungus</name>
    <name type="synonym">Agaricus chlorophos</name>
    <dbReference type="NCBI Taxonomy" id="658473"/>
    <lineage>
        <taxon>Eukaryota</taxon>
        <taxon>Fungi</taxon>
        <taxon>Dikarya</taxon>
        <taxon>Basidiomycota</taxon>
        <taxon>Agaricomycotina</taxon>
        <taxon>Agaricomycetes</taxon>
        <taxon>Agaricomycetidae</taxon>
        <taxon>Agaricales</taxon>
        <taxon>Marasmiineae</taxon>
        <taxon>Mycenaceae</taxon>
        <taxon>Mycena</taxon>
    </lineage>
</organism>
<keyword evidence="4" id="KW-0804">Transcription</keyword>
<sequence length="167" mass="18080">MFLASSSSGKGLTAKTDVSRPSALPSANLIPRANNTALGGNNQPSAEQSSREFLTATEEEWNRKIDVELEALLDGMVDLVGLASIGDKDKFRIAQEAFQAQSRAESMVRAANSLLSITHSMKLLLLLSDEAQITTRRDDEIKVVQEEKNAARAQVAALLDELIRGGR</sequence>
<dbReference type="PANTHER" id="PTHR40630">
    <property type="entry name" value="POSSIBLE DNA-BINDING PROTEIN"/>
    <property type="match status" value="1"/>
</dbReference>
<comment type="subcellular location">
    <subcellularLocation>
        <location evidence="1">Nucleus</location>
    </subcellularLocation>
</comment>
<name>A0A146I1S6_MYCCL</name>
<dbReference type="Proteomes" id="UP000613580">
    <property type="component" value="Unassembled WGS sequence"/>
</dbReference>
<evidence type="ECO:0000313" key="7">
    <source>
        <dbReference type="Proteomes" id="UP000613580"/>
    </source>
</evidence>
<evidence type="ECO:0000256" key="5">
    <source>
        <dbReference type="ARBA" id="ARBA00023242"/>
    </source>
</evidence>
<dbReference type="GO" id="GO:0016592">
    <property type="term" value="C:mediator complex"/>
    <property type="evidence" value="ECO:0007669"/>
    <property type="project" value="InterPro"/>
</dbReference>
<dbReference type="Pfam" id="PF06179">
    <property type="entry name" value="Med22"/>
    <property type="match status" value="1"/>
</dbReference>
<dbReference type="GO" id="GO:0006357">
    <property type="term" value="P:regulation of transcription by RNA polymerase II"/>
    <property type="evidence" value="ECO:0007669"/>
    <property type="project" value="InterPro"/>
</dbReference>
<keyword evidence="7" id="KW-1185">Reference proteome</keyword>
<reference evidence="6" key="1">
    <citation type="submission" date="2020-05" db="EMBL/GenBank/DDBJ databases">
        <title>Mycena genomes resolve the evolution of fungal bioluminescence.</title>
        <authorList>
            <person name="Tsai I.J."/>
        </authorList>
    </citation>
    <scope>NUCLEOTIDE SEQUENCE</scope>
    <source>
        <strain evidence="6">110903Hualien_Pintung</strain>
    </source>
</reference>
<evidence type="ECO:0000256" key="4">
    <source>
        <dbReference type="ARBA" id="ARBA00023163"/>
    </source>
</evidence>
<comment type="similarity">
    <text evidence="2">Belongs to the Mediator complex subunit 22 family.</text>
</comment>
<keyword evidence="5" id="KW-0539">Nucleus</keyword>
<evidence type="ECO:0000256" key="2">
    <source>
        <dbReference type="ARBA" id="ARBA00005942"/>
    </source>
</evidence>